<organism evidence="2 3">
    <name type="scientific">Entomortierella parvispora</name>
    <dbReference type="NCBI Taxonomy" id="205924"/>
    <lineage>
        <taxon>Eukaryota</taxon>
        <taxon>Fungi</taxon>
        <taxon>Fungi incertae sedis</taxon>
        <taxon>Mucoromycota</taxon>
        <taxon>Mortierellomycotina</taxon>
        <taxon>Mortierellomycetes</taxon>
        <taxon>Mortierellales</taxon>
        <taxon>Mortierellaceae</taxon>
        <taxon>Entomortierella</taxon>
    </lineage>
</organism>
<gene>
    <name evidence="2" type="ORF">EMPS_02200</name>
</gene>
<evidence type="ECO:0000313" key="3">
    <source>
        <dbReference type="Proteomes" id="UP000827284"/>
    </source>
</evidence>
<name>A0A9P3LT94_9FUNG</name>
<dbReference type="EMBL" id="BQFW01000003">
    <property type="protein sequence ID" value="GJJ69851.1"/>
    <property type="molecule type" value="Genomic_DNA"/>
</dbReference>
<dbReference type="AlphaFoldDB" id="A0A9P3LT94"/>
<feature type="region of interest" description="Disordered" evidence="1">
    <location>
        <begin position="102"/>
        <end position="129"/>
    </location>
</feature>
<evidence type="ECO:0000313" key="2">
    <source>
        <dbReference type="EMBL" id="GJJ69851.1"/>
    </source>
</evidence>
<dbReference type="OrthoDB" id="10657168at2759"/>
<protein>
    <submittedName>
        <fullName evidence="2">Uncharacterized protein</fullName>
    </submittedName>
</protein>
<keyword evidence="3" id="KW-1185">Reference proteome</keyword>
<feature type="compositionally biased region" description="Low complexity" evidence="1">
    <location>
        <begin position="114"/>
        <end position="124"/>
    </location>
</feature>
<reference evidence="2" key="1">
    <citation type="submission" date="2021-11" db="EMBL/GenBank/DDBJ databases">
        <authorList>
            <person name="Herlambang A."/>
            <person name="Guo Y."/>
            <person name="Takashima Y."/>
            <person name="Nishizawa T."/>
        </authorList>
    </citation>
    <scope>NUCLEOTIDE SEQUENCE</scope>
    <source>
        <strain evidence="2">E1425</strain>
    </source>
</reference>
<sequence length="218" mass="24563">MPRKSACSYAYCKYDLVPPSKAVTYTQRQHVAVYHRNSPTKFLCCFTDQSITFYRQSAKNMDFVCFCRQTFILISSLRRHYRDCEIAKDAVLQATFDPPGSAGQYPSPGVGGNSTLSSTASETKLSSEELSKEMVEHHQAFLEDFLRHSTAQTVRFAASMKEHHIAQAAGNVDLQSTIANLHRLAVEQTQMLIDLLHQRQDKLLAKSKCFKDEVSAES</sequence>
<proteinExistence type="predicted"/>
<dbReference type="Proteomes" id="UP000827284">
    <property type="component" value="Unassembled WGS sequence"/>
</dbReference>
<reference evidence="2" key="2">
    <citation type="journal article" date="2022" name="Microbiol. Resour. Announc.">
        <title>Whole-Genome Sequence of Entomortierella parvispora E1425, a Mucoromycotan Fungus Associated with Burkholderiaceae-Related Endosymbiotic Bacteria.</title>
        <authorList>
            <person name="Herlambang A."/>
            <person name="Guo Y."/>
            <person name="Takashima Y."/>
            <person name="Narisawa K."/>
            <person name="Ohta H."/>
            <person name="Nishizawa T."/>
        </authorList>
    </citation>
    <scope>NUCLEOTIDE SEQUENCE</scope>
    <source>
        <strain evidence="2">E1425</strain>
    </source>
</reference>
<comment type="caution">
    <text evidence="2">The sequence shown here is derived from an EMBL/GenBank/DDBJ whole genome shotgun (WGS) entry which is preliminary data.</text>
</comment>
<accession>A0A9P3LT94</accession>
<evidence type="ECO:0000256" key="1">
    <source>
        <dbReference type="SAM" id="MobiDB-lite"/>
    </source>
</evidence>